<dbReference type="PANTHER" id="PTHR15907">
    <property type="entry name" value="DUF614 FAMILY PROTEIN-RELATED"/>
    <property type="match status" value="1"/>
</dbReference>
<evidence type="ECO:0000313" key="2">
    <source>
        <dbReference type="EMBL" id="CAD2217301.1"/>
    </source>
</evidence>
<keyword evidence="3" id="KW-1185">Reference proteome</keyword>
<dbReference type="Pfam" id="PF04749">
    <property type="entry name" value="PLAC8"/>
    <property type="match status" value="1"/>
</dbReference>
<proteinExistence type="predicted"/>
<evidence type="ECO:0000313" key="3">
    <source>
        <dbReference type="Proteomes" id="UP000515908"/>
    </source>
</evidence>
<keyword evidence="1" id="KW-0472">Membrane</keyword>
<dbReference type="AlphaFoldDB" id="A0A7G2CEB3"/>
<organism evidence="2 3">
    <name type="scientific">Angomonas deanei</name>
    <dbReference type="NCBI Taxonomy" id="59799"/>
    <lineage>
        <taxon>Eukaryota</taxon>
        <taxon>Discoba</taxon>
        <taxon>Euglenozoa</taxon>
        <taxon>Kinetoplastea</taxon>
        <taxon>Metakinetoplastina</taxon>
        <taxon>Trypanosomatida</taxon>
        <taxon>Trypanosomatidae</taxon>
        <taxon>Strigomonadinae</taxon>
        <taxon>Angomonas</taxon>
    </lineage>
</organism>
<keyword evidence="1" id="KW-1133">Transmembrane helix</keyword>
<dbReference type="Proteomes" id="UP000515908">
    <property type="component" value="Chromosome 08"/>
</dbReference>
<sequence length="211" mass="23766">MDGKPQFDEVKKGAPEPYVASVNVPNYSQYADPQAWGNGLCDCCDHGFLSAMDVFCCAECAISQTYNVAFNPPQPAPEEKTCCDGLHYPLCLGLICCETVGVLVPAYSIVSRTIFSVALYFIRRRLRERYNIHQVHNLQPRLPLEEEDRIMSKEITCCSEEVSDFLLSWCCAACVLCQMQQEVRERGEYMPYVVFPPEESHSNGPVVTNMV</sequence>
<reference evidence="2 3" key="1">
    <citation type="submission" date="2020-08" db="EMBL/GenBank/DDBJ databases">
        <authorList>
            <person name="Newling K."/>
            <person name="Davey J."/>
            <person name="Forrester S."/>
        </authorList>
    </citation>
    <scope>NUCLEOTIDE SEQUENCE [LARGE SCALE GENOMIC DNA]</scope>
    <source>
        <strain evidence="3">Crithidia deanei Carvalho (ATCC PRA-265)</strain>
    </source>
</reference>
<protein>
    <submittedName>
        <fullName evidence="2">PLAC8 family, putative</fullName>
    </submittedName>
</protein>
<dbReference type="OrthoDB" id="529328at2759"/>
<dbReference type="InterPro" id="IPR006461">
    <property type="entry name" value="PLAC_motif_containing"/>
</dbReference>
<gene>
    <name evidence="2" type="ORF">ADEAN_000477900</name>
</gene>
<dbReference type="VEuPathDB" id="TriTrypDB:ADEAN_000477900"/>
<name>A0A7G2CEB3_9TRYP</name>
<dbReference type="EMBL" id="LR877152">
    <property type="protein sequence ID" value="CAD2217301.1"/>
    <property type="molecule type" value="Genomic_DNA"/>
</dbReference>
<accession>A0A7G2CEB3</accession>
<keyword evidence="1" id="KW-0812">Transmembrane</keyword>
<feature type="transmembrane region" description="Helical" evidence="1">
    <location>
        <begin position="100"/>
        <end position="122"/>
    </location>
</feature>
<evidence type="ECO:0000256" key="1">
    <source>
        <dbReference type="SAM" id="Phobius"/>
    </source>
</evidence>